<dbReference type="InterPro" id="IPR036866">
    <property type="entry name" value="RibonucZ/Hydroxyglut_hydro"/>
</dbReference>
<organism evidence="1 2">
    <name type="scientific">Pseudomonas viridiflava</name>
    <name type="common">Phytomonas viridiflava</name>
    <dbReference type="NCBI Taxonomy" id="33069"/>
    <lineage>
        <taxon>Bacteria</taxon>
        <taxon>Pseudomonadati</taxon>
        <taxon>Pseudomonadota</taxon>
        <taxon>Gammaproteobacteria</taxon>
        <taxon>Pseudomonadales</taxon>
        <taxon>Pseudomonadaceae</taxon>
        <taxon>Pseudomonas</taxon>
    </lineage>
</organism>
<dbReference type="EMBL" id="JAZEIP010000025">
    <property type="protein sequence ID" value="MEE4041479.1"/>
    <property type="molecule type" value="Genomic_DNA"/>
</dbReference>
<proteinExistence type="predicted"/>
<evidence type="ECO:0000313" key="2">
    <source>
        <dbReference type="Proteomes" id="UP001343600"/>
    </source>
</evidence>
<comment type="caution">
    <text evidence="1">The sequence shown here is derived from an EMBL/GenBank/DDBJ whole genome shotgun (WGS) entry which is preliminary data.</text>
</comment>
<dbReference type="RefSeq" id="WP_330512571.1">
    <property type="nucleotide sequence ID" value="NZ_JAZEIH010000004.1"/>
</dbReference>
<sequence>MLQRTTLQRSCDAALFDGRVALSLEDFENYPLIGNLPQQDSVKQATLATQPEFEPDFFGNSILNDTSLVVVLDIVLDGHHRKRLLFPGDQENWTYIAAQHPAGLGIDVLKAPHHGGRVYLNDGCESFHTLYAWLRPKTVVVSANGRHHLPRAGFREALRAVGGALLCPNIRTFEPLSAGALLRPDEKSCFAALGCTQSPKPFITIKLSATVESADTPTCVQGSGHSGLAPIVVLRQEVTIPSEGLLRYTYGELERHSRWISQQLKQRRKAFLTRAGASEHRHCLTAEQLTTPWSLIAVLAKAEGRHDLVADLDPVIKFGRSHYTFWANKPERYQAAERQLACLPSDAEIKAATKWLKTIPKMLLVVDKPKHFNLGVDRLNILGSVDWRVFDHLLAAELALPYEVIAEEIRPKLLTLIEKRFFFKICQFDYQYNRYDGSQAYLFLDTDPSTVPDLESTQWKDIWSWGSHGKDFKAPWSELASLAQSELMAGNFFHPYDKRNGRSFFQGAYEHSKGYSFPERFQNAVWTIL</sequence>
<evidence type="ECO:0000313" key="1">
    <source>
        <dbReference type="EMBL" id="MEE4041479.1"/>
    </source>
</evidence>
<dbReference type="Proteomes" id="UP001343600">
    <property type="component" value="Unassembled WGS sequence"/>
</dbReference>
<keyword evidence="2" id="KW-1185">Reference proteome</keyword>
<reference evidence="1 2" key="1">
    <citation type="submission" date="2024-01" db="EMBL/GenBank/DDBJ databases">
        <title>Characterization of Pseudomonas viridiflava in Georgia, USA.</title>
        <authorList>
            <person name="Zhao M."/>
            <person name="Dutta B."/>
        </authorList>
    </citation>
    <scope>NUCLEOTIDE SEQUENCE [LARGE SCALE GENOMIC DNA]</scope>
    <source>
        <strain evidence="1 2">21GA0539</strain>
    </source>
</reference>
<accession>A0ABU7N961</accession>
<protein>
    <submittedName>
        <fullName evidence="1">Uncharacterized protein</fullName>
    </submittedName>
</protein>
<name>A0ABU7N961_PSEVI</name>
<gene>
    <name evidence="1" type="ORF">V2I87_15390</name>
</gene>
<dbReference type="Gene3D" id="3.60.15.10">
    <property type="entry name" value="Ribonuclease Z/Hydroxyacylglutathione hydrolase-like"/>
    <property type="match status" value="1"/>
</dbReference>